<feature type="region of interest" description="Disordered" evidence="1">
    <location>
        <begin position="65"/>
        <end position="110"/>
    </location>
</feature>
<name>A0A9P6QP13_9FUNG</name>
<protein>
    <submittedName>
        <fullName evidence="2">Uncharacterized protein</fullName>
    </submittedName>
</protein>
<feature type="region of interest" description="Disordered" evidence="1">
    <location>
        <begin position="321"/>
        <end position="350"/>
    </location>
</feature>
<keyword evidence="3" id="KW-1185">Reference proteome</keyword>
<sequence length="382" mass="43486">VKNRTDVFDNFFDLEAIHSLCRKYKLRFAFRLTFVNTHTVRVLGEVIPEGQERGHGGPVISMLDEQKKDRTKRRSGTDWSREGYRTGITQEMATQRLADTSENSKKLEGDQKERRRLWLEADKTRHNAAVRVREIIKFSKQEAPSINQKRVKPNNEKQAEADLQEAKKNADAAFMDWFKKDEELRIDRATRYALQRIAKTKPSTDPPSHHKIEARPTWAHPAGEATTESLYINCALDAVKSDRTRGIGFTADDPGLVKMTTSVTSTLTGVTQSIRQYTVQTQNRFELLAQMDELEPPISSEEQEQATIAIPPVHTITAKQIDSLSLTTKNQRRRQKKLAADTPEARSTRDALAALSNSSINFAETVDEVEVSQEIRRKSRQP</sequence>
<reference evidence="2" key="1">
    <citation type="journal article" date="2020" name="Fungal Divers.">
        <title>Resolving the Mortierellaceae phylogeny through synthesis of multi-gene phylogenetics and phylogenomics.</title>
        <authorList>
            <person name="Vandepol N."/>
            <person name="Liber J."/>
            <person name="Desiro A."/>
            <person name="Na H."/>
            <person name="Kennedy M."/>
            <person name="Barry K."/>
            <person name="Grigoriev I.V."/>
            <person name="Miller A.N."/>
            <person name="O'Donnell K."/>
            <person name="Stajich J.E."/>
            <person name="Bonito G."/>
        </authorList>
    </citation>
    <scope>NUCLEOTIDE SEQUENCE</scope>
    <source>
        <strain evidence="2">NVP60</strain>
    </source>
</reference>
<dbReference type="OrthoDB" id="2430249at2759"/>
<organism evidence="2 3">
    <name type="scientific">Linnemannia gamsii</name>
    <dbReference type="NCBI Taxonomy" id="64522"/>
    <lineage>
        <taxon>Eukaryota</taxon>
        <taxon>Fungi</taxon>
        <taxon>Fungi incertae sedis</taxon>
        <taxon>Mucoromycota</taxon>
        <taxon>Mortierellomycotina</taxon>
        <taxon>Mortierellomycetes</taxon>
        <taxon>Mortierellales</taxon>
        <taxon>Mortierellaceae</taxon>
        <taxon>Linnemannia</taxon>
    </lineage>
</organism>
<gene>
    <name evidence="2" type="ORF">BGZ97_009737</name>
</gene>
<feature type="compositionally biased region" description="Polar residues" evidence="1">
    <location>
        <begin position="87"/>
        <end position="101"/>
    </location>
</feature>
<feature type="non-terminal residue" evidence="2">
    <location>
        <position position="1"/>
    </location>
</feature>
<dbReference type="EMBL" id="JAAAIN010004771">
    <property type="protein sequence ID" value="KAG0278407.1"/>
    <property type="molecule type" value="Genomic_DNA"/>
</dbReference>
<dbReference type="AlphaFoldDB" id="A0A9P6QP13"/>
<evidence type="ECO:0000313" key="3">
    <source>
        <dbReference type="Proteomes" id="UP000823405"/>
    </source>
</evidence>
<feature type="non-terminal residue" evidence="2">
    <location>
        <position position="382"/>
    </location>
</feature>
<accession>A0A9P6QP13</accession>
<feature type="compositionally biased region" description="Basic and acidic residues" evidence="1">
    <location>
        <begin position="75"/>
        <end position="84"/>
    </location>
</feature>
<comment type="caution">
    <text evidence="2">The sequence shown here is derived from an EMBL/GenBank/DDBJ whole genome shotgun (WGS) entry which is preliminary data.</text>
</comment>
<proteinExistence type="predicted"/>
<evidence type="ECO:0000313" key="2">
    <source>
        <dbReference type="EMBL" id="KAG0278407.1"/>
    </source>
</evidence>
<dbReference type="Proteomes" id="UP000823405">
    <property type="component" value="Unassembled WGS sequence"/>
</dbReference>
<evidence type="ECO:0000256" key="1">
    <source>
        <dbReference type="SAM" id="MobiDB-lite"/>
    </source>
</evidence>